<feature type="domain" description="LysM" evidence="2">
    <location>
        <begin position="11"/>
        <end position="55"/>
    </location>
</feature>
<dbReference type="SMART" id="SM00257">
    <property type="entry name" value="LysM"/>
    <property type="match status" value="1"/>
</dbReference>
<evidence type="ECO:0000313" key="3">
    <source>
        <dbReference type="EMBL" id="RHC99531.1"/>
    </source>
</evidence>
<evidence type="ECO:0000256" key="1">
    <source>
        <dbReference type="SAM" id="MobiDB-lite"/>
    </source>
</evidence>
<dbReference type="SUPFAM" id="SSF54106">
    <property type="entry name" value="LysM domain"/>
    <property type="match status" value="1"/>
</dbReference>
<evidence type="ECO:0000259" key="2">
    <source>
        <dbReference type="PROSITE" id="PS51782"/>
    </source>
</evidence>
<reference evidence="3 4" key="1">
    <citation type="submission" date="2018-08" db="EMBL/GenBank/DDBJ databases">
        <title>A genome reference for cultivated species of the human gut microbiota.</title>
        <authorList>
            <person name="Zou Y."/>
            <person name="Xue W."/>
            <person name="Luo G."/>
        </authorList>
    </citation>
    <scope>NUCLEOTIDE SEQUENCE [LARGE SCALE GENOMIC DNA]</scope>
    <source>
        <strain evidence="3 4">AM32-8LB</strain>
    </source>
</reference>
<dbReference type="Proteomes" id="UP000266391">
    <property type="component" value="Unassembled WGS sequence"/>
</dbReference>
<feature type="compositionally biased region" description="Low complexity" evidence="1">
    <location>
        <begin position="80"/>
        <end position="131"/>
    </location>
</feature>
<dbReference type="Pfam" id="PF01476">
    <property type="entry name" value="LysM"/>
    <property type="match status" value="1"/>
</dbReference>
<dbReference type="Gene3D" id="3.10.350.10">
    <property type="entry name" value="LysM domain"/>
    <property type="match status" value="1"/>
</dbReference>
<protein>
    <submittedName>
        <fullName evidence="3">LysM domain-containing protein</fullName>
    </submittedName>
</protein>
<gene>
    <name evidence="3" type="ORF">DW813_15095</name>
</gene>
<dbReference type="EMBL" id="QSIQ01000034">
    <property type="protein sequence ID" value="RHC99531.1"/>
    <property type="molecule type" value="Genomic_DNA"/>
</dbReference>
<dbReference type="InterPro" id="IPR036779">
    <property type="entry name" value="LysM_dom_sf"/>
</dbReference>
<comment type="caution">
    <text evidence="3">The sequence shown here is derived from an EMBL/GenBank/DDBJ whole genome shotgun (WGS) entry which is preliminary data.</text>
</comment>
<dbReference type="PROSITE" id="PS51782">
    <property type="entry name" value="LYSM"/>
    <property type="match status" value="1"/>
</dbReference>
<dbReference type="AlphaFoldDB" id="A0A396AA07"/>
<dbReference type="CDD" id="cd00118">
    <property type="entry name" value="LysM"/>
    <property type="match status" value="1"/>
</dbReference>
<feature type="region of interest" description="Disordered" evidence="1">
    <location>
        <begin position="63"/>
        <end position="134"/>
    </location>
</feature>
<dbReference type="InterPro" id="IPR018392">
    <property type="entry name" value="LysM"/>
</dbReference>
<proteinExistence type="predicted"/>
<sequence length="304" mass="34337">MEENMYCQNRISYRVQEGDSLYKLAKQFHTTVTELILLNSGVNPYNLQTGMRLTICPGEGYVDENESKPSEGNTNKPTKTPVGGIVIIPGTTTQPGGTTRPGTTVQPGGTTRPGTTTQPGTATRPGTTTQPENNMGVDLRQRMRMAWLNHITLVKFYLISFFENLSSQNAWKDAVYKNAEEILAIFAQYYPASAMQRFRKLFMEHLRLTDEVAAGLKADPAFSGAAMENWYINAEEIASFLSRQTPAYNETELRKMFYDHLDMERQQMEAYLDGDYETDIEIYLRSQQNMIELADFLTSGLLAR</sequence>
<organism evidence="3 4">
    <name type="scientific">Roseburia inulinivorans</name>
    <dbReference type="NCBI Taxonomy" id="360807"/>
    <lineage>
        <taxon>Bacteria</taxon>
        <taxon>Bacillati</taxon>
        <taxon>Bacillota</taxon>
        <taxon>Clostridia</taxon>
        <taxon>Lachnospirales</taxon>
        <taxon>Lachnospiraceae</taxon>
        <taxon>Roseburia</taxon>
    </lineage>
</organism>
<name>A0A396AA07_9FIRM</name>
<accession>A0A396AA07</accession>
<evidence type="ECO:0000313" key="4">
    <source>
        <dbReference type="Proteomes" id="UP000266391"/>
    </source>
</evidence>